<feature type="transmembrane region" description="Helical" evidence="1">
    <location>
        <begin position="76"/>
        <end position="95"/>
    </location>
</feature>
<protein>
    <submittedName>
        <fullName evidence="2">CAZy families GT83 protein</fullName>
    </submittedName>
</protein>
<accession>A0A060BVQ4</accession>
<keyword evidence="1" id="KW-0472">Membrane</keyword>
<keyword evidence="1" id="KW-0812">Transmembrane</keyword>
<keyword evidence="1" id="KW-1133">Transmembrane helix</keyword>
<dbReference type="EMBL" id="KF121199">
    <property type="protein sequence ID" value="AIA88483.1"/>
    <property type="molecule type" value="Genomic_DNA"/>
</dbReference>
<dbReference type="AlphaFoldDB" id="A0A060BVQ4"/>
<feature type="transmembrane region" description="Helical" evidence="1">
    <location>
        <begin position="101"/>
        <end position="118"/>
    </location>
</feature>
<reference evidence="2" key="1">
    <citation type="journal article" date="2013" name="Environ. Microbiol.">
        <title>Seasonally variable intestinal metagenomes of the red palm weevil (Rhynchophorus ferrugineus).</title>
        <authorList>
            <person name="Jia S."/>
            <person name="Zhang X."/>
            <person name="Zhang G."/>
            <person name="Yin A."/>
            <person name="Zhang S."/>
            <person name="Li F."/>
            <person name="Wang L."/>
            <person name="Zhao D."/>
            <person name="Yun Q."/>
            <person name="Tala"/>
            <person name="Wang J."/>
            <person name="Sun G."/>
            <person name="Baabdullah M."/>
            <person name="Yu X."/>
            <person name="Hu S."/>
            <person name="Al-Mssallem I.S."/>
            <person name="Yu J."/>
        </authorList>
    </citation>
    <scope>NUCLEOTIDE SEQUENCE</scope>
</reference>
<feature type="non-terminal residue" evidence="2">
    <location>
        <position position="124"/>
    </location>
</feature>
<organism evidence="2">
    <name type="scientific">uncultured Caulobacter sp</name>
    <dbReference type="NCBI Taxonomy" id="158749"/>
    <lineage>
        <taxon>Bacteria</taxon>
        <taxon>Pseudomonadati</taxon>
        <taxon>Pseudomonadota</taxon>
        <taxon>Alphaproteobacteria</taxon>
        <taxon>Caulobacterales</taxon>
        <taxon>Caulobacteraceae</taxon>
        <taxon>Caulobacter</taxon>
        <taxon>environmental samples</taxon>
    </lineage>
</organism>
<evidence type="ECO:0000256" key="1">
    <source>
        <dbReference type="SAM" id="Phobius"/>
    </source>
</evidence>
<feature type="transmembrane region" description="Helical" evidence="1">
    <location>
        <begin position="48"/>
        <end position="69"/>
    </location>
</feature>
<evidence type="ECO:0000313" key="2">
    <source>
        <dbReference type="EMBL" id="AIA88483.1"/>
    </source>
</evidence>
<name>A0A060BVQ4_9CAUL</name>
<sequence length="124" mass="13235">MLVAFGVVISPNVIWNIANQFLTVKHTVDDNVGLAQSGGLNFAGMAEFVGSQFGVFGPVAMVALILGWFRRGADARALTLLSVPPLIAVTVEALLNRAYANWAVSAYFAGMVLAVMVLPRWGRV</sequence>
<proteinExistence type="predicted"/>